<proteinExistence type="evidence at transcript level"/>
<evidence type="ECO:0000256" key="3">
    <source>
        <dbReference type="ARBA" id="ARBA00022525"/>
    </source>
</evidence>
<gene>
    <name evidence="5" type="primary">OBP21</name>
</gene>
<dbReference type="InterPro" id="IPR036728">
    <property type="entry name" value="PBP_GOBP_sf"/>
</dbReference>
<keyword evidence="3" id="KW-0964">Secreted</keyword>
<dbReference type="AlphaFoldDB" id="A0AA49EZX0"/>
<dbReference type="GO" id="GO:0005549">
    <property type="term" value="F:odorant binding"/>
    <property type="evidence" value="ECO:0007669"/>
    <property type="project" value="InterPro"/>
</dbReference>
<dbReference type="Gene3D" id="1.10.238.20">
    <property type="entry name" value="Pheromone/general odorant binding protein domain"/>
    <property type="match status" value="1"/>
</dbReference>
<dbReference type="FunFam" id="1.10.238.20:FF:000001">
    <property type="entry name" value="General odorant-binding protein lush"/>
    <property type="match status" value="1"/>
</dbReference>
<dbReference type="PRINTS" id="PR00485">
    <property type="entry name" value="MEALWORMBTLB"/>
</dbReference>
<dbReference type="SMART" id="SM00708">
    <property type="entry name" value="PhBP"/>
    <property type="match status" value="1"/>
</dbReference>
<dbReference type="EMBL" id="OQ064267">
    <property type="protein sequence ID" value="WHU27540.1"/>
    <property type="molecule type" value="mRNA"/>
</dbReference>
<dbReference type="Pfam" id="PF01395">
    <property type="entry name" value="PBP_GOBP"/>
    <property type="match status" value="1"/>
</dbReference>
<comment type="subcellular location">
    <subcellularLocation>
        <location evidence="1">Secreted</location>
    </subcellularLocation>
</comment>
<dbReference type="SUPFAM" id="SSF47565">
    <property type="entry name" value="Insect pheromone/odorant-binding proteins"/>
    <property type="match status" value="1"/>
</dbReference>
<keyword evidence="4" id="KW-0732">Signal</keyword>
<protein>
    <submittedName>
        <fullName evidence="5">Odorant binding protein 21</fullName>
    </submittedName>
</protein>
<evidence type="ECO:0000256" key="2">
    <source>
        <dbReference type="ARBA" id="ARBA00008098"/>
    </source>
</evidence>
<dbReference type="GO" id="GO:0005576">
    <property type="term" value="C:extracellular region"/>
    <property type="evidence" value="ECO:0007669"/>
    <property type="project" value="UniProtKB-SubCell"/>
</dbReference>
<sequence>MQSAALLAAVSLALITFGHGQKEKPEFSEEIKEIIQHIHGECVAKTEVTEEDIANCENGIFKEDIKLKCYMFCLLEEGSLVDENDNVDYDMMISLIPDQYTDRVSKMITACKHLDTPNKNKCQRAFDVHKCSYDTDPKFYFLF</sequence>
<reference evidence="5" key="2">
    <citation type="journal article" date="2023" name="Proc. Natl. Acad. Sci. U.S.A.">
        <title>Sex-linked gene traffic underlies the acquisition of sexually dimorphic UV color vision in Heliconius butterflies.</title>
        <authorList>
            <person name="Chakraborty M."/>
            <person name="Lara A.G."/>
            <person name="Dang A."/>
            <person name="McCulloch K.J."/>
            <person name="Rainbow D."/>
            <person name="Carter D."/>
            <person name="Ngo L.T."/>
            <person name="Solares E."/>
            <person name="Said I."/>
            <person name="Corbett-Detig R.B."/>
            <person name="Gilbert L.E."/>
            <person name="Emerson J.J."/>
            <person name="Briscoe A.D."/>
        </authorList>
    </citation>
    <scope>NUCLEOTIDE SEQUENCE</scope>
</reference>
<dbReference type="InterPro" id="IPR006170">
    <property type="entry name" value="PBP/GOBP"/>
</dbReference>
<accession>A0AA49EZX0</accession>
<feature type="chain" id="PRO_5041303583" evidence="4">
    <location>
        <begin position="21"/>
        <end position="143"/>
    </location>
</feature>
<feature type="signal peptide" evidence="4">
    <location>
        <begin position="1"/>
        <end position="20"/>
    </location>
</feature>
<reference evidence="5" key="1">
    <citation type="submission" date="2022-12" db="EMBL/GenBank/DDBJ databases">
        <authorList>
            <person name="Briscoe A.D."/>
        </authorList>
    </citation>
    <scope>NUCLEOTIDE SEQUENCE</scope>
</reference>
<name>A0AA49EZX0_HELCH</name>
<comment type="similarity">
    <text evidence="2">Belongs to the PBP/GOBP family.</text>
</comment>
<dbReference type="PANTHER" id="PTHR21364:SF2">
    <property type="entry name" value="GENERAL ODORANT-BINDING PROTEIN 19A"/>
    <property type="match status" value="1"/>
</dbReference>
<evidence type="ECO:0000256" key="4">
    <source>
        <dbReference type="SAM" id="SignalP"/>
    </source>
</evidence>
<organism evidence="5">
    <name type="scientific">Heliconius charithonia</name>
    <name type="common">Zebra longwing butterfly</name>
    <dbReference type="NCBI Taxonomy" id="33434"/>
    <lineage>
        <taxon>Eukaryota</taxon>
        <taxon>Metazoa</taxon>
        <taxon>Ecdysozoa</taxon>
        <taxon>Arthropoda</taxon>
        <taxon>Hexapoda</taxon>
        <taxon>Insecta</taxon>
        <taxon>Pterygota</taxon>
        <taxon>Neoptera</taxon>
        <taxon>Endopterygota</taxon>
        <taxon>Lepidoptera</taxon>
        <taxon>Glossata</taxon>
        <taxon>Ditrysia</taxon>
        <taxon>Papilionoidea</taxon>
        <taxon>Nymphalidae</taxon>
        <taxon>Heliconiinae</taxon>
        <taxon>Heliconiini</taxon>
        <taxon>Heliconius</taxon>
    </lineage>
</organism>
<dbReference type="PANTHER" id="PTHR21364">
    <property type="entry name" value="GENERAL ODORANT-BINDING PROTEIN 19A"/>
    <property type="match status" value="1"/>
</dbReference>
<dbReference type="CDD" id="cd23992">
    <property type="entry name" value="PBP_GOBP"/>
    <property type="match status" value="1"/>
</dbReference>
<evidence type="ECO:0000313" key="5">
    <source>
        <dbReference type="EMBL" id="WHU27540.1"/>
    </source>
</evidence>
<dbReference type="GO" id="GO:0007608">
    <property type="term" value="P:sensory perception of smell"/>
    <property type="evidence" value="ECO:0007669"/>
    <property type="project" value="UniProtKB-ARBA"/>
</dbReference>
<evidence type="ECO:0000256" key="1">
    <source>
        <dbReference type="ARBA" id="ARBA00004613"/>
    </source>
</evidence>